<dbReference type="PANTHER" id="PTHR46112:SF3">
    <property type="entry name" value="AMINOPEPTIDASE YPDF"/>
    <property type="match status" value="1"/>
</dbReference>
<dbReference type="Gene3D" id="3.40.350.10">
    <property type="entry name" value="Creatinase/prolidase N-terminal domain"/>
    <property type="match status" value="1"/>
</dbReference>
<dbReference type="Gene3D" id="3.90.230.10">
    <property type="entry name" value="Creatinase/methionine aminopeptidase superfamily"/>
    <property type="match status" value="1"/>
</dbReference>
<dbReference type="RefSeq" id="WP_338607323.1">
    <property type="nucleotide sequence ID" value="NZ_CP146275.1"/>
</dbReference>
<proteinExistence type="predicted"/>
<gene>
    <name evidence="3" type="ORF">V6617_12690</name>
</gene>
<organism evidence="3 4">
    <name type="scientific">Pelagibacterium nitratireducens</name>
    <dbReference type="NCBI Taxonomy" id="1046114"/>
    <lineage>
        <taxon>Bacteria</taxon>
        <taxon>Pseudomonadati</taxon>
        <taxon>Pseudomonadota</taxon>
        <taxon>Alphaproteobacteria</taxon>
        <taxon>Hyphomicrobiales</taxon>
        <taxon>Devosiaceae</taxon>
        <taxon>Pelagibacterium</taxon>
    </lineage>
</organism>
<evidence type="ECO:0000259" key="1">
    <source>
        <dbReference type="Pfam" id="PF00557"/>
    </source>
</evidence>
<dbReference type="SUPFAM" id="SSF55920">
    <property type="entry name" value="Creatinase/aminopeptidase"/>
    <property type="match status" value="1"/>
</dbReference>
<reference evidence="3 4" key="1">
    <citation type="submission" date="2024-02" db="EMBL/GenBank/DDBJ databases">
        <title>Complete genome sequence of Pelagibacterium nitratireducens ZH15.</title>
        <authorList>
            <person name="Zhao L.H."/>
        </authorList>
    </citation>
    <scope>NUCLEOTIDE SEQUENCE [LARGE SCALE GENOMIC DNA]</scope>
    <source>
        <strain evidence="3 4">ZH15</strain>
    </source>
</reference>
<accession>A0ABZ2HWF5</accession>
<dbReference type="Pfam" id="PF01321">
    <property type="entry name" value="Creatinase_N"/>
    <property type="match status" value="1"/>
</dbReference>
<dbReference type="EMBL" id="CP146275">
    <property type="protein sequence ID" value="WWT31862.1"/>
    <property type="molecule type" value="Genomic_DNA"/>
</dbReference>
<dbReference type="InterPro" id="IPR000994">
    <property type="entry name" value="Pept_M24"/>
</dbReference>
<dbReference type="Proteomes" id="UP001369958">
    <property type="component" value="Chromosome"/>
</dbReference>
<name>A0ABZ2HWF5_9HYPH</name>
<dbReference type="InterPro" id="IPR050659">
    <property type="entry name" value="Peptidase_M24B"/>
</dbReference>
<evidence type="ECO:0000313" key="4">
    <source>
        <dbReference type="Proteomes" id="UP001369958"/>
    </source>
</evidence>
<dbReference type="InterPro" id="IPR036005">
    <property type="entry name" value="Creatinase/aminopeptidase-like"/>
</dbReference>
<sequence length="366" mass="40137">MATLFDERIARLRQRMQKTGTDLVVLGPHSHLLWLTGVEAHGDERPCLLLVSDDRAGFLMPRLNASDCRKDTDLPFFEWSDADGPAKAFADLLDHMDAARASTVVIDETMRADFALFALDALPGVSRRFTDDTIGYLRRRKDAFEYERLKDSAGVNDRAFQAAVAGIRPGMSERELAKIIADHYPLEGARAAFSIVGASENGAYPHHASSERTFRAGDAIVVDIGGRKAGYPSDMTRMIVLGEPPAQYEQVHETVERAVQAALAAARPGARACDVDNAARTVIADAGFGEFFLHRTGHGMGLDIHEPPYITETSDTTLETGMVFSIEPGIYLPNRFGVRLEDIVILREDGPEILSTLPRTAARVDV</sequence>
<feature type="domain" description="Creatinase N-terminal" evidence="2">
    <location>
        <begin position="8"/>
        <end position="109"/>
    </location>
</feature>
<evidence type="ECO:0000259" key="2">
    <source>
        <dbReference type="Pfam" id="PF01321"/>
    </source>
</evidence>
<evidence type="ECO:0000313" key="3">
    <source>
        <dbReference type="EMBL" id="WWT31862.1"/>
    </source>
</evidence>
<dbReference type="SUPFAM" id="SSF53092">
    <property type="entry name" value="Creatinase/prolidase N-terminal domain"/>
    <property type="match status" value="1"/>
</dbReference>
<keyword evidence="4" id="KW-1185">Reference proteome</keyword>
<dbReference type="InterPro" id="IPR029149">
    <property type="entry name" value="Creatin/AminoP/Spt16_N"/>
</dbReference>
<dbReference type="Pfam" id="PF00557">
    <property type="entry name" value="Peptidase_M24"/>
    <property type="match status" value="1"/>
</dbReference>
<protein>
    <submittedName>
        <fullName evidence="3">Xaa-Pro peptidase family protein</fullName>
    </submittedName>
</protein>
<dbReference type="InterPro" id="IPR000587">
    <property type="entry name" value="Creatinase_N"/>
</dbReference>
<dbReference type="PANTHER" id="PTHR46112">
    <property type="entry name" value="AMINOPEPTIDASE"/>
    <property type="match status" value="1"/>
</dbReference>
<feature type="domain" description="Peptidase M24" evidence="1">
    <location>
        <begin position="147"/>
        <end position="347"/>
    </location>
</feature>